<keyword evidence="2" id="KW-1185">Reference proteome</keyword>
<dbReference type="GeneID" id="54466422"/>
<dbReference type="Proteomes" id="UP000504636">
    <property type="component" value="Unplaced"/>
</dbReference>
<reference evidence="3" key="2">
    <citation type="submission" date="2020-04" db="EMBL/GenBank/DDBJ databases">
        <authorList>
            <consortium name="NCBI Genome Project"/>
        </authorList>
    </citation>
    <scope>NUCLEOTIDE SEQUENCE</scope>
    <source>
        <strain evidence="3">CBS 304.34</strain>
    </source>
</reference>
<evidence type="ECO:0000313" key="3">
    <source>
        <dbReference type="RefSeq" id="XP_033577345.1"/>
    </source>
</evidence>
<accession>A0A6A6YNR6</accession>
<reference evidence="3" key="3">
    <citation type="submission" date="2025-04" db="UniProtKB">
        <authorList>
            <consortium name="RefSeq"/>
        </authorList>
    </citation>
    <scope>IDENTIFICATION</scope>
    <source>
        <strain evidence="3">CBS 304.34</strain>
    </source>
</reference>
<protein>
    <submittedName>
        <fullName evidence="1 3">Uncharacterized protein</fullName>
    </submittedName>
</protein>
<name>A0A6A6YNR6_9PEZI</name>
<reference evidence="1 3" key="1">
    <citation type="journal article" date="2020" name="Stud. Mycol.">
        <title>101 Dothideomycetes genomes: a test case for predicting lifestyles and emergence of pathogens.</title>
        <authorList>
            <person name="Haridas S."/>
            <person name="Albert R."/>
            <person name="Binder M."/>
            <person name="Bloem J."/>
            <person name="Labutti K."/>
            <person name="Salamov A."/>
            <person name="Andreopoulos B."/>
            <person name="Baker S."/>
            <person name="Barry K."/>
            <person name="Bills G."/>
            <person name="Bluhm B."/>
            <person name="Cannon C."/>
            <person name="Castanera R."/>
            <person name="Culley D."/>
            <person name="Daum C."/>
            <person name="Ezra D."/>
            <person name="Gonzalez J."/>
            <person name="Henrissat B."/>
            <person name="Kuo A."/>
            <person name="Liang C."/>
            <person name="Lipzen A."/>
            <person name="Lutzoni F."/>
            <person name="Magnuson J."/>
            <person name="Mondo S."/>
            <person name="Nolan M."/>
            <person name="Ohm R."/>
            <person name="Pangilinan J."/>
            <person name="Park H.-J."/>
            <person name="Ramirez L."/>
            <person name="Alfaro M."/>
            <person name="Sun H."/>
            <person name="Tritt A."/>
            <person name="Yoshinaga Y."/>
            <person name="Zwiers L.-H."/>
            <person name="Turgeon B."/>
            <person name="Goodwin S."/>
            <person name="Spatafora J."/>
            <person name="Crous P."/>
            <person name="Grigoriev I."/>
        </authorList>
    </citation>
    <scope>NUCLEOTIDE SEQUENCE</scope>
    <source>
        <strain evidence="1 3">CBS 304.34</strain>
    </source>
</reference>
<gene>
    <name evidence="1 3" type="ORF">BDZ99DRAFT_520453</name>
</gene>
<sequence length="169" mass="18926">MADAGQLAHQRVPVLEKRSPYRLLMDYANNSSADFHNVSASNTNIPRPIIDAFKASNWNALSLLSGQDYTMILSMQQDQAEGGRTISWLLHKALVRPQSSFISEQLQRVETPHQPFNGVSLSTNENGIPVITLSRAIPWALTTLALDRVIEFLYTEIYFVGMPTVVYFA</sequence>
<evidence type="ECO:0000313" key="1">
    <source>
        <dbReference type="EMBL" id="KAF2810381.1"/>
    </source>
</evidence>
<evidence type="ECO:0000313" key="2">
    <source>
        <dbReference type="Proteomes" id="UP000504636"/>
    </source>
</evidence>
<dbReference type="RefSeq" id="XP_033577345.1">
    <property type="nucleotide sequence ID" value="XM_033725529.1"/>
</dbReference>
<proteinExistence type="predicted"/>
<dbReference type="EMBL" id="MU003700">
    <property type="protein sequence ID" value="KAF2810381.1"/>
    <property type="molecule type" value="Genomic_DNA"/>
</dbReference>
<dbReference type="AlphaFoldDB" id="A0A6A6YNR6"/>
<organism evidence="1">
    <name type="scientific">Mytilinidion resinicola</name>
    <dbReference type="NCBI Taxonomy" id="574789"/>
    <lineage>
        <taxon>Eukaryota</taxon>
        <taxon>Fungi</taxon>
        <taxon>Dikarya</taxon>
        <taxon>Ascomycota</taxon>
        <taxon>Pezizomycotina</taxon>
        <taxon>Dothideomycetes</taxon>
        <taxon>Pleosporomycetidae</taxon>
        <taxon>Mytilinidiales</taxon>
        <taxon>Mytilinidiaceae</taxon>
        <taxon>Mytilinidion</taxon>
    </lineage>
</organism>